<keyword evidence="4" id="KW-0679">Respiratory chain</keyword>
<gene>
    <name evidence="10" type="ORF">ILP92_17565</name>
</gene>
<keyword evidence="6" id="KW-0249">Electron transport</keyword>
<evidence type="ECO:0000256" key="6">
    <source>
        <dbReference type="ARBA" id="ARBA00022982"/>
    </source>
</evidence>
<dbReference type="GO" id="GO:0009055">
    <property type="term" value="F:electron transfer activity"/>
    <property type="evidence" value="ECO:0007669"/>
    <property type="project" value="InterPro"/>
</dbReference>
<dbReference type="PRINTS" id="PR00605">
    <property type="entry name" value="CYTCHROMECIC"/>
</dbReference>
<dbReference type="InterPro" id="IPR036909">
    <property type="entry name" value="Cyt_c-like_dom_sf"/>
</dbReference>
<dbReference type="RefSeq" id="WP_198917718.1">
    <property type="nucleotide sequence ID" value="NZ_JAEKPD010000029.1"/>
</dbReference>
<evidence type="ECO:0000256" key="5">
    <source>
        <dbReference type="ARBA" id="ARBA00022723"/>
    </source>
</evidence>
<dbReference type="EMBL" id="JAEKPD010000029">
    <property type="protein sequence ID" value="MBJ3764546.1"/>
    <property type="molecule type" value="Genomic_DNA"/>
</dbReference>
<protein>
    <submittedName>
        <fullName evidence="10">Cytochrome c</fullName>
    </submittedName>
</protein>
<comment type="cofactor">
    <cofactor evidence="1">
        <name>heme c</name>
        <dbReference type="ChEBI" id="CHEBI:61717"/>
    </cofactor>
</comment>
<keyword evidence="11" id="KW-1185">Reference proteome</keyword>
<evidence type="ECO:0000256" key="2">
    <source>
        <dbReference type="ARBA" id="ARBA00022448"/>
    </source>
</evidence>
<dbReference type="InterPro" id="IPR008168">
    <property type="entry name" value="Cyt_C_IC"/>
</dbReference>
<dbReference type="Proteomes" id="UP000642488">
    <property type="component" value="Unassembled WGS sequence"/>
</dbReference>
<proteinExistence type="predicted"/>
<dbReference type="AlphaFoldDB" id="A0A934IKB6"/>
<reference evidence="10" key="1">
    <citation type="submission" date="2020-12" db="EMBL/GenBank/DDBJ databases">
        <title>Bacterial taxonomy.</title>
        <authorList>
            <person name="Pan X."/>
        </authorList>
    </citation>
    <scope>NUCLEOTIDE SEQUENCE</scope>
    <source>
        <strain evidence="10">KCTC 52957</strain>
    </source>
</reference>
<evidence type="ECO:0000259" key="9">
    <source>
        <dbReference type="PROSITE" id="PS51007"/>
    </source>
</evidence>
<evidence type="ECO:0000256" key="8">
    <source>
        <dbReference type="PROSITE-ProRule" id="PRU00433"/>
    </source>
</evidence>
<dbReference type="InterPro" id="IPR009056">
    <property type="entry name" value="Cyt_c-like_dom"/>
</dbReference>
<dbReference type="PROSITE" id="PS51007">
    <property type="entry name" value="CYTC"/>
    <property type="match status" value="1"/>
</dbReference>
<sequence>MACIRRGLLGGVIAIALPAVQVAAEDLGKQIFLEGSGDMPACAVCHMLSDAGSEGEIGPNLDKLMPDEARVRIAVHDGVGVMPAFGEALTEAQIDAVARYVASVAGQ</sequence>
<keyword evidence="5 8" id="KW-0479">Metal-binding</keyword>
<feature type="domain" description="Cytochrome c" evidence="9">
    <location>
        <begin position="23"/>
        <end position="105"/>
    </location>
</feature>
<organism evidence="10 11">
    <name type="scientific">Palleronia pontilimi</name>
    <dbReference type="NCBI Taxonomy" id="1964209"/>
    <lineage>
        <taxon>Bacteria</taxon>
        <taxon>Pseudomonadati</taxon>
        <taxon>Pseudomonadota</taxon>
        <taxon>Alphaproteobacteria</taxon>
        <taxon>Rhodobacterales</taxon>
        <taxon>Roseobacteraceae</taxon>
        <taxon>Palleronia</taxon>
    </lineage>
</organism>
<comment type="caution">
    <text evidence="10">The sequence shown here is derived from an EMBL/GenBank/DDBJ whole genome shotgun (WGS) entry which is preliminary data.</text>
</comment>
<keyword evidence="3 8" id="KW-0349">Heme</keyword>
<accession>A0A934IKB6</accession>
<evidence type="ECO:0000313" key="10">
    <source>
        <dbReference type="EMBL" id="MBJ3764546.1"/>
    </source>
</evidence>
<dbReference type="GO" id="GO:0005506">
    <property type="term" value="F:iron ion binding"/>
    <property type="evidence" value="ECO:0007669"/>
    <property type="project" value="InterPro"/>
</dbReference>
<dbReference type="Gene3D" id="1.10.760.10">
    <property type="entry name" value="Cytochrome c-like domain"/>
    <property type="match status" value="1"/>
</dbReference>
<dbReference type="Pfam" id="PF13442">
    <property type="entry name" value="Cytochrome_CBB3"/>
    <property type="match status" value="1"/>
</dbReference>
<dbReference type="SUPFAM" id="SSF46626">
    <property type="entry name" value="Cytochrome c"/>
    <property type="match status" value="1"/>
</dbReference>
<keyword evidence="2" id="KW-0813">Transport</keyword>
<keyword evidence="7 8" id="KW-0408">Iron</keyword>
<evidence type="ECO:0000313" key="11">
    <source>
        <dbReference type="Proteomes" id="UP000642488"/>
    </source>
</evidence>
<dbReference type="GO" id="GO:0020037">
    <property type="term" value="F:heme binding"/>
    <property type="evidence" value="ECO:0007669"/>
    <property type="project" value="InterPro"/>
</dbReference>
<evidence type="ECO:0000256" key="1">
    <source>
        <dbReference type="ARBA" id="ARBA00001926"/>
    </source>
</evidence>
<evidence type="ECO:0000256" key="4">
    <source>
        <dbReference type="ARBA" id="ARBA00022660"/>
    </source>
</evidence>
<name>A0A934IKB6_9RHOB</name>
<evidence type="ECO:0000256" key="7">
    <source>
        <dbReference type="ARBA" id="ARBA00023004"/>
    </source>
</evidence>
<evidence type="ECO:0000256" key="3">
    <source>
        <dbReference type="ARBA" id="ARBA00022617"/>
    </source>
</evidence>